<dbReference type="EMBL" id="QORE01003754">
    <property type="protein sequence ID" value="RCI67379.1"/>
    <property type="molecule type" value="Genomic_DNA"/>
</dbReference>
<gene>
    <name evidence="1" type="ORF">DT376_43325</name>
</gene>
<name>A0A367LUB9_PSEAI</name>
<reference evidence="1 2" key="1">
    <citation type="submission" date="2018-07" db="EMBL/GenBank/DDBJ databases">
        <title>Mechanisms of high-level aminoglycoside resistance among Gram-negative pathogens in Brazil.</title>
        <authorList>
            <person name="Ballaben A.S."/>
            <person name="Darini A.L.C."/>
            <person name="Doi Y."/>
        </authorList>
    </citation>
    <scope>NUCLEOTIDE SEQUENCE [LARGE SCALE GENOMIC DNA]</scope>
    <source>
        <strain evidence="1 2">B2-305</strain>
    </source>
</reference>
<evidence type="ECO:0000313" key="2">
    <source>
        <dbReference type="Proteomes" id="UP000253594"/>
    </source>
</evidence>
<dbReference type="Proteomes" id="UP000253594">
    <property type="component" value="Unassembled WGS sequence"/>
</dbReference>
<comment type="caution">
    <text evidence="1">The sequence shown here is derived from an EMBL/GenBank/DDBJ whole genome shotgun (WGS) entry which is preliminary data.</text>
</comment>
<accession>A0A367LUB9</accession>
<feature type="non-terminal residue" evidence="1">
    <location>
        <position position="96"/>
    </location>
</feature>
<dbReference type="AlphaFoldDB" id="A0A367LUB9"/>
<feature type="non-terminal residue" evidence="1">
    <location>
        <position position="1"/>
    </location>
</feature>
<evidence type="ECO:0000313" key="1">
    <source>
        <dbReference type="EMBL" id="RCI67379.1"/>
    </source>
</evidence>
<organism evidence="1 2">
    <name type="scientific">Pseudomonas aeruginosa</name>
    <dbReference type="NCBI Taxonomy" id="287"/>
    <lineage>
        <taxon>Bacteria</taxon>
        <taxon>Pseudomonadati</taxon>
        <taxon>Pseudomonadota</taxon>
        <taxon>Gammaproteobacteria</taxon>
        <taxon>Pseudomonadales</taxon>
        <taxon>Pseudomonadaceae</taxon>
        <taxon>Pseudomonas</taxon>
    </lineage>
</organism>
<proteinExistence type="predicted"/>
<protein>
    <submittedName>
        <fullName evidence="1">Uncharacterized protein</fullName>
    </submittedName>
</protein>
<sequence length="96" mass="10759">SDREMIFEIRPAGHLVLCETAVQNPIRGGELRGLDRSFANIFAQNLLQQGFSSSRLEWSDDADESLEDGPENRLHEGMAIVEKLAAEFNAEVSPWE</sequence>